<feature type="compositionally biased region" description="Basic and acidic residues" evidence="1">
    <location>
        <begin position="1"/>
        <end position="13"/>
    </location>
</feature>
<protein>
    <submittedName>
        <fullName evidence="3">Uncharacterized protein</fullName>
    </submittedName>
</protein>
<feature type="compositionally biased region" description="Pro residues" evidence="1">
    <location>
        <begin position="41"/>
        <end position="51"/>
    </location>
</feature>
<feature type="region of interest" description="Disordered" evidence="1">
    <location>
        <begin position="318"/>
        <end position="353"/>
    </location>
</feature>
<sequence length="523" mass="53317">MSGREETSGDHPAPEFTAPPGFGQSGAPVDAESPSGAQQPGPGPLEVPPLGGPNTPWWAASEDENENAAGPPPGTLVAGIGVPSVDSRGAVPAEPLVEPPPSAYPDTDPDGIPVVDTSNPPAEPSPEPPAFPASPVPETGTADESAAPPQGGPKSGPESIWGLPKAPAPPAPEPAEEAPAEPAGEPVAGTVRSDDADSAETEPVQQVGAPFPEPAAEPPASWIAAQAAESRSSRLSSESSDPLTPDAIVLPRRPGSGGGNRPGPGGGKPALIVPAGAPSRPAAAPAVNRRPLLIGGAVLAGLLVAVFAFVGLGGGDDEKGRQRQAGAQVTPEPSAAAPAAPPASPSDVPAPVVDINNERTDRQPLTLQEVFPPGRIILGGRTYTQDKTSVNHQCSLASRGAMAAALQRNGCRKVVRATYIDSSRRYAVTTGVAVLPTHAAALRVNQAGDPSRYEWFRGMPGAVARKMDQAGGFAASTVRGRYLIYSYAQYADGTRLTARDTALRAIAREFIPHFSRPIDQRAA</sequence>
<feature type="compositionally biased region" description="Pro residues" evidence="1">
    <location>
        <begin position="121"/>
        <end position="135"/>
    </location>
</feature>
<feature type="transmembrane region" description="Helical" evidence="2">
    <location>
        <begin position="292"/>
        <end position="313"/>
    </location>
</feature>
<keyword evidence="2" id="KW-0812">Transmembrane</keyword>
<proteinExistence type="predicted"/>
<dbReference type="RefSeq" id="WP_111865499.1">
    <property type="nucleotide sequence ID" value="NZ_QLYX01000004.1"/>
</dbReference>
<dbReference type="OrthoDB" id="3479396at2"/>
<evidence type="ECO:0000313" key="3">
    <source>
        <dbReference type="EMBL" id="RAY15125.1"/>
    </source>
</evidence>
<gene>
    <name evidence="3" type="ORF">DPM19_10375</name>
</gene>
<feature type="compositionally biased region" description="Low complexity" evidence="1">
    <location>
        <begin position="218"/>
        <end position="240"/>
    </location>
</feature>
<dbReference type="EMBL" id="QLYX01000004">
    <property type="protein sequence ID" value="RAY15125.1"/>
    <property type="molecule type" value="Genomic_DNA"/>
</dbReference>
<dbReference type="AlphaFoldDB" id="A0A365H7N9"/>
<keyword evidence="4" id="KW-1185">Reference proteome</keyword>
<keyword evidence="2" id="KW-0472">Membrane</keyword>
<accession>A0A365H7N9</accession>
<evidence type="ECO:0000256" key="2">
    <source>
        <dbReference type="SAM" id="Phobius"/>
    </source>
</evidence>
<name>A0A365H7N9_9ACTN</name>
<feature type="compositionally biased region" description="Low complexity" evidence="1">
    <location>
        <begin position="274"/>
        <end position="283"/>
    </location>
</feature>
<evidence type="ECO:0000313" key="4">
    <source>
        <dbReference type="Proteomes" id="UP000251891"/>
    </source>
</evidence>
<feature type="compositionally biased region" description="Gly residues" evidence="1">
    <location>
        <begin position="255"/>
        <end position="268"/>
    </location>
</feature>
<reference evidence="3 4" key="1">
    <citation type="submission" date="2018-06" db="EMBL/GenBank/DDBJ databases">
        <title>Actinomadura craniellae sp. nov. isolated from marine sponge Craniella sp.</title>
        <authorList>
            <person name="Li L."/>
            <person name="Xu Q.H."/>
            <person name="Lin H.W."/>
            <person name="Lu Y.H."/>
        </authorList>
    </citation>
    <scope>NUCLEOTIDE SEQUENCE [LARGE SCALE GENOMIC DNA]</scope>
    <source>
        <strain evidence="3 4">LHW63021</strain>
    </source>
</reference>
<comment type="caution">
    <text evidence="3">The sequence shown here is derived from an EMBL/GenBank/DDBJ whole genome shotgun (WGS) entry which is preliminary data.</text>
</comment>
<dbReference type="Proteomes" id="UP000251891">
    <property type="component" value="Unassembled WGS sequence"/>
</dbReference>
<evidence type="ECO:0000256" key="1">
    <source>
        <dbReference type="SAM" id="MobiDB-lite"/>
    </source>
</evidence>
<organism evidence="3 4">
    <name type="scientific">Actinomadura craniellae</name>
    <dbReference type="NCBI Taxonomy" id="2231787"/>
    <lineage>
        <taxon>Bacteria</taxon>
        <taxon>Bacillati</taxon>
        <taxon>Actinomycetota</taxon>
        <taxon>Actinomycetes</taxon>
        <taxon>Streptosporangiales</taxon>
        <taxon>Thermomonosporaceae</taxon>
        <taxon>Actinomadura</taxon>
    </lineage>
</organism>
<keyword evidence="2" id="KW-1133">Transmembrane helix</keyword>
<feature type="region of interest" description="Disordered" evidence="1">
    <location>
        <begin position="1"/>
        <end position="283"/>
    </location>
</feature>